<gene>
    <name evidence="2" type="ORF">AJ78_05168</name>
</gene>
<dbReference type="EMBL" id="LGRN01000216">
    <property type="protein sequence ID" value="OJD14484.1"/>
    <property type="molecule type" value="Genomic_DNA"/>
</dbReference>
<sequence>MDLESLSPFLRRCLQIRIGEHLDGDEATFPQEHELCDLLGVFPHSSDFTCLGQASTSGARCRIKIGERQRYIAKGLLADTSQTFPSICTNMNVITEKLERIASNLLCQRNHQKQTGDLARTWLLKIVQYRVLECDMRFARLESMLDPLVWRFNHIGEQLRAGDGRFSAEAFDAGSIQADEINLRANNDAAGAVAVVDVLVNNVDDEPAQGGAGPASIPHQPTAHPRAHNRINHAGSTLSLERAEVRKEREGGGEGKKGRDDEPTRMPIEGVCPICQEPLINTKVDTPLRASSSNSLHEPDELSYCSRLCGRNFHMACINSRDASLLTKGLHDNSRCEM</sequence>
<comment type="caution">
    <text evidence="2">The sequence shown here is derived from an EMBL/GenBank/DDBJ whole genome shotgun (WGS) entry which is preliminary data.</text>
</comment>
<evidence type="ECO:0000313" key="3">
    <source>
        <dbReference type="Proteomes" id="UP000182235"/>
    </source>
</evidence>
<dbReference type="Proteomes" id="UP000182235">
    <property type="component" value="Unassembled WGS sequence"/>
</dbReference>
<organism evidence="2 3">
    <name type="scientific">Emergomyces pasteurianus Ep9510</name>
    <dbReference type="NCBI Taxonomy" id="1447872"/>
    <lineage>
        <taxon>Eukaryota</taxon>
        <taxon>Fungi</taxon>
        <taxon>Dikarya</taxon>
        <taxon>Ascomycota</taxon>
        <taxon>Pezizomycotina</taxon>
        <taxon>Eurotiomycetes</taxon>
        <taxon>Eurotiomycetidae</taxon>
        <taxon>Onygenales</taxon>
        <taxon>Ajellomycetaceae</taxon>
        <taxon>Emergomyces</taxon>
    </lineage>
</organism>
<dbReference type="VEuPathDB" id="FungiDB:AJ78_05168"/>
<protein>
    <submittedName>
        <fullName evidence="2">Uncharacterized protein</fullName>
    </submittedName>
</protein>
<feature type="compositionally biased region" description="Basic and acidic residues" evidence="1">
    <location>
        <begin position="241"/>
        <end position="264"/>
    </location>
</feature>
<evidence type="ECO:0000313" key="2">
    <source>
        <dbReference type="EMBL" id="OJD14484.1"/>
    </source>
</evidence>
<keyword evidence="3" id="KW-1185">Reference proteome</keyword>
<accession>A0A1J9QEW7</accession>
<name>A0A1J9QEW7_9EURO</name>
<proteinExistence type="predicted"/>
<dbReference type="AlphaFoldDB" id="A0A1J9QEW7"/>
<reference evidence="2 3" key="1">
    <citation type="submission" date="2015-07" db="EMBL/GenBank/DDBJ databases">
        <title>Emmonsia species relationships and genome sequence.</title>
        <authorList>
            <consortium name="The Broad Institute Genomics Platform"/>
            <person name="Cuomo C.A."/>
            <person name="Munoz J.F."/>
            <person name="Imamovic A."/>
            <person name="Priest M.E."/>
            <person name="Young S."/>
            <person name="Clay O.K."/>
            <person name="McEwen J.G."/>
        </authorList>
    </citation>
    <scope>NUCLEOTIDE SEQUENCE [LARGE SCALE GENOMIC DNA]</scope>
    <source>
        <strain evidence="2 3">UAMH 9510</strain>
    </source>
</reference>
<evidence type="ECO:0000256" key="1">
    <source>
        <dbReference type="SAM" id="MobiDB-lite"/>
    </source>
</evidence>
<dbReference type="OrthoDB" id="8062037at2759"/>
<dbReference type="STRING" id="1447872.A0A1J9QEW7"/>
<feature type="region of interest" description="Disordered" evidence="1">
    <location>
        <begin position="205"/>
        <end position="266"/>
    </location>
</feature>